<evidence type="ECO:0000256" key="7">
    <source>
        <dbReference type="SAM" id="MobiDB-lite"/>
    </source>
</evidence>
<dbReference type="AlphaFoldDB" id="A0A7L3MR44"/>
<dbReference type="Pfam" id="PF18439">
    <property type="entry name" value="zf_UBZ"/>
    <property type="match status" value="1"/>
</dbReference>
<feature type="region of interest" description="Disordered" evidence="7">
    <location>
        <begin position="162"/>
        <end position="220"/>
    </location>
</feature>
<organism evidence="9 10">
    <name type="scientific">Horornis vulcanius</name>
    <dbReference type="NCBI Taxonomy" id="2585811"/>
    <lineage>
        <taxon>Eukaryota</taxon>
        <taxon>Metazoa</taxon>
        <taxon>Chordata</taxon>
        <taxon>Craniata</taxon>
        <taxon>Vertebrata</taxon>
        <taxon>Euteleostomi</taxon>
        <taxon>Archelosauria</taxon>
        <taxon>Archosauria</taxon>
        <taxon>Dinosauria</taxon>
        <taxon>Saurischia</taxon>
        <taxon>Theropoda</taxon>
        <taxon>Coelurosauria</taxon>
        <taxon>Aves</taxon>
        <taxon>Neognathae</taxon>
        <taxon>Neoaves</taxon>
        <taxon>Telluraves</taxon>
        <taxon>Australaves</taxon>
        <taxon>Passeriformes</taxon>
        <taxon>Sylvioidea</taxon>
        <taxon>Scotocercidae</taxon>
        <taxon>Horornis</taxon>
    </lineage>
</organism>
<dbReference type="InterPro" id="IPR041298">
    <property type="entry name" value="UBZ3"/>
</dbReference>
<comment type="caution">
    <text evidence="9">The sequence shown here is derived from an EMBL/GenBank/DDBJ whole genome shotgun (WGS) entry which is preliminary data.</text>
</comment>
<sequence>QVQHWLLQLALELESRLNKDRSQNHRVARQLMVVIRQQGDTRLSRLCALSRYDAQKMCNDAFTLIQNCNVAGAHQAAWSPPLISLQLSASKFSEPVTLSTGIATFLTGDTQPDGTATTSQNATSCGRARVKFFRSPSKELRQKPGSAIESFFQKAAERQLSQAAAATSLPTGATAESAVPSSPEHQERAAVGLPVGLPSVQCDMESPVKQSPSDASPASLNQRLPQEKLPSDATQTPSTPPSSRTLLKLQPAMEGNENLPPSPELTLLPPASPGDQQRCEKCDQLVLVWEFPEHMDYHFALELQSSFLEPSPPIAPEAAPSAKAVASRSPAKAKNKPKTPAGPSAKRPKEAVTRTLDFFFKPLPP</sequence>
<dbReference type="Gene3D" id="3.30.1490.100">
    <property type="entry name" value="DNA polymerase, Y-family, little finger domain"/>
    <property type="match status" value="1"/>
</dbReference>
<feature type="compositionally biased region" description="Low complexity" evidence="7">
    <location>
        <begin position="231"/>
        <end position="245"/>
    </location>
</feature>
<evidence type="ECO:0000313" key="10">
    <source>
        <dbReference type="Proteomes" id="UP000558460"/>
    </source>
</evidence>
<dbReference type="SUPFAM" id="SSF100879">
    <property type="entry name" value="Lesion bypass DNA polymerase (Y-family), little finger domain"/>
    <property type="match status" value="1"/>
</dbReference>
<evidence type="ECO:0000256" key="6">
    <source>
        <dbReference type="ARBA" id="ARBA00023242"/>
    </source>
</evidence>
<dbReference type="EMBL" id="VZUA01401280">
    <property type="protein sequence ID" value="NXU68782.1"/>
    <property type="molecule type" value="Genomic_DNA"/>
</dbReference>
<feature type="region of interest" description="Disordered" evidence="7">
    <location>
        <begin position="226"/>
        <end position="245"/>
    </location>
</feature>
<feature type="compositionally biased region" description="Polar residues" evidence="7">
    <location>
        <begin position="208"/>
        <end position="220"/>
    </location>
</feature>
<evidence type="ECO:0000256" key="5">
    <source>
        <dbReference type="ARBA" id="ARBA00023204"/>
    </source>
</evidence>
<dbReference type="GO" id="GO:0005657">
    <property type="term" value="C:replication fork"/>
    <property type="evidence" value="ECO:0007669"/>
    <property type="project" value="TreeGrafter"/>
</dbReference>
<dbReference type="PANTHER" id="PTHR45873:SF1">
    <property type="entry name" value="DNA POLYMERASE ETA"/>
    <property type="match status" value="1"/>
</dbReference>
<feature type="compositionally biased region" description="Low complexity" evidence="7">
    <location>
        <begin position="316"/>
        <end position="330"/>
    </location>
</feature>
<dbReference type="GO" id="GO:0003887">
    <property type="term" value="F:DNA-directed DNA polymerase activity"/>
    <property type="evidence" value="ECO:0007669"/>
    <property type="project" value="TreeGrafter"/>
</dbReference>
<reference evidence="9 10" key="1">
    <citation type="submission" date="2019-09" db="EMBL/GenBank/DDBJ databases">
        <title>Bird 10,000 Genomes (B10K) Project - Family phase.</title>
        <authorList>
            <person name="Zhang G."/>
        </authorList>
    </citation>
    <scope>NUCLEOTIDE SEQUENCE [LARGE SCALE GENOMIC DNA]</scope>
    <source>
        <strain evidence="9">B10K-DU-029-69</strain>
        <tissue evidence="9">Muscle</tissue>
    </source>
</reference>
<proteinExistence type="predicted"/>
<keyword evidence="6" id="KW-0539">Nucleus</keyword>
<keyword evidence="10" id="KW-1185">Reference proteome</keyword>
<name>A0A7L3MR44_9PASS</name>
<accession>A0A7L3MR44</accession>
<dbReference type="GO" id="GO:0046872">
    <property type="term" value="F:metal ion binding"/>
    <property type="evidence" value="ECO:0007669"/>
    <property type="project" value="UniProtKB-KW"/>
</dbReference>
<keyword evidence="5" id="KW-0234">DNA repair</keyword>
<dbReference type="PANTHER" id="PTHR45873">
    <property type="entry name" value="DNA POLYMERASE ETA"/>
    <property type="match status" value="1"/>
</dbReference>
<feature type="non-terminal residue" evidence="9">
    <location>
        <position position="1"/>
    </location>
</feature>
<evidence type="ECO:0000256" key="4">
    <source>
        <dbReference type="ARBA" id="ARBA00022763"/>
    </source>
</evidence>
<evidence type="ECO:0000313" key="9">
    <source>
        <dbReference type="EMBL" id="NXU68782.1"/>
    </source>
</evidence>
<feature type="domain" description="UBZ3-type" evidence="8">
    <location>
        <begin position="272"/>
        <end position="306"/>
    </location>
</feature>
<dbReference type="GO" id="GO:0042276">
    <property type="term" value="P:error-prone translesion synthesis"/>
    <property type="evidence" value="ECO:0007669"/>
    <property type="project" value="TreeGrafter"/>
</dbReference>
<comment type="subcellular location">
    <subcellularLocation>
        <location evidence="1">Nucleus</location>
    </subcellularLocation>
</comment>
<feature type="region of interest" description="Disordered" evidence="7">
    <location>
        <begin position="312"/>
        <end position="352"/>
    </location>
</feature>
<evidence type="ECO:0000256" key="1">
    <source>
        <dbReference type="ARBA" id="ARBA00004123"/>
    </source>
</evidence>
<keyword evidence="4" id="KW-0227">DNA damage</keyword>
<evidence type="ECO:0000256" key="3">
    <source>
        <dbReference type="ARBA" id="ARBA00022723"/>
    </source>
</evidence>
<dbReference type="Proteomes" id="UP000558460">
    <property type="component" value="Unassembled WGS sequence"/>
</dbReference>
<dbReference type="GO" id="GO:0003684">
    <property type="term" value="F:damaged DNA binding"/>
    <property type="evidence" value="ECO:0007669"/>
    <property type="project" value="InterPro"/>
</dbReference>
<dbReference type="PROSITE" id="PS51907">
    <property type="entry name" value="ZF_UBZ3"/>
    <property type="match status" value="1"/>
</dbReference>
<keyword evidence="2" id="KW-0808">Transferase</keyword>
<protein>
    <submittedName>
        <fullName evidence="9">POLH polymerase</fullName>
    </submittedName>
</protein>
<gene>
    <name evidence="9" type="primary">Polh</name>
    <name evidence="9" type="ORF">HORVUL_R10681</name>
</gene>
<dbReference type="GO" id="GO:0006281">
    <property type="term" value="P:DNA repair"/>
    <property type="evidence" value="ECO:0007669"/>
    <property type="project" value="UniProtKB-KW"/>
</dbReference>
<feature type="region of interest" description="Disordered" evidence="7">
    <location>
        <begin position="253"/>
        <end position="277"/>
    </location>
</feature>
<keyword evidence="3" id="KW-0479">Metal-binding</keyword>
<dbReference type="FunFam" id="3.30.1490.100:FF:000007">
    <property type="entry name" value="DNA polymerase eta"/>
    <property type="match status" value="1"/>
</dbReference>
<evidence type="ECO:0000256" key="2">
    <source>
        <dbReference type="ARBA" id="ARBA00022679"/>
    </source>
</evidence>
<dbReference type="InterPro" id="IPR052230">
    <property type="entry name" value="DNA_polymerase_eta"/>
</dbReference>
<dbReference type="GO" id="GO:0005634">
    <property type="term" value="C:nucleus"/>
    <property type="evidence" value="ECO:0007669"/>
    <property type="project" value="UniProtKB-SubCell"/>
</dbReference>
<dbReference type="InterPro" id="IPR036775">
    <property type="entry name" value="DNA_pol_Y-fam_lit_finger_sf"/>
</dbReference>
<feature type="non-terminal residue" evidence="9">
    <location>
        <position position="365"/>
    </location>
</feature>
<dbReference type="GO" id="GO:0009314">
    <property type="term" value="P:response to radiation"/>
    <property type="evidence" value="ECO:0007669"/>
    <property type="project" value="TreeGrafter"/>
</dbReference>
<dbReference type="GO" id="GO:0035861">
    <property type="term" value="C:site of double-strand break"/>
    <property type="evidence" value="ECO:0007669"/>
    <property type="project" value="TreeGrafter"/>
</dbReference>
<dbReference type="OrthoDB" id="5723at2759"/>
<evidence type="ECO:0000259" key="8">
    <source>
        <dbReference type="PROSITE" id="PS51907"/>
    </source>
</evidence>